<evidence type="ECO:0000256" key="1">
    <source>
        <dbReference type="SAM" id="MobiDB-lite"/>
    </source>
</evidence>
<dbReference type="RefSeq" id="WP_094364436.1">
    <property type="nucleotide sequence ID" value="NZ_NMVQ01000023.1"/>
</dbReference>
<comment type="caution">
    <text evidence="2">The sequence shown here is derived from an EMBL/GenBank/DDBJ whole genome shotgun (WGS) entry which is preliminary data.</text>
</comment>
<dbReference type="Proteomes" id="UP000216311">
    <property type="component" value="Unassembled WGS sequence"/>
</dbReference>
<evidence type="ECO:0000313" key="2">
    <source>
        <dbReference type="EMBL" id="OYO20979.1"/>
    </source>
</evidence>
<dbReference type="AlphaFoldDB" id="A0A255GZE6"/>
<name>A0A255GZE6_9ACTN</name>
<sequence length="249" mass="27380">MATRFDDRLLGGIETGYAYREDAEPLRGLRAVNRELARQVAADVLETAQPPRLAYRHLVSTRIRGREVCAFGVGDLLGRGLGSCLLVRLDGELPYLRIQAQGDFSRHDVRLGDPTLDNTFRIDSEVPNDSSPLARAWLRALVTPGVRRVLLTHSPIDWSIVGHHLLHLATYHPPERAEKLITDEGKHLVSLAEAIDPSVYHQFGTAGDPDAAAVDQWLAEPEDTSEPPLVARHDDPPGGGWPLLPGARP</sequence>
<proteinExistence type="predicted"/>
<protein>
    <submittedName>
        <fullName evidence="2">Uncharacterized protein</fullName>
    </submittedName>
</protein>
<organism evidence="2 3">
    <name type="scientific">Enemella dayhoffiae</name>
    <dbReference type="NCBI Taxonomy" id="2016507"/>
    <lineage>
        <taxon>Bacteria</taxon>
        <taxon>Bacillati</taxon>
        <taxon>Actinomycetota</taxon>
        <taxon>Actinomycetes</taxon>
        <taxon>Propionibacteriales</taxon>
        <taxon>Propionibacteriaceae</taxon>
        <taxon>Enemella</taxon>
    </lineage>
</organism>
<evidence type="ECO:0000313" key="3">
    <source>
        <dbReference type="Proteomes" id="UP000216311"/>
    </source>
</evidence>
<reference evidence="2 3" key="1">
    <citation type="submission" date="2017-07" db="EMBL/GenBank/DDBJ databases">
        <title>Draft whole genome sequences of clinical Proprionibacteriaceae strains.</title>
        <authorList>
            <person name="Bernier A.-M."/>
            <person name="Bernard K."/>
            <person name="Domingo M.-C."/>
        </authorList>
    </citation>
    <scope>NUCLEOTIDE SEQUENCE [LARGE SCALE GENOMIC DNA]</scope>
    <source>
        <strain evidence="2 3">NML 130396</strain>
    </source>
</reference>
<dbReference type="OrthoDB" id="190895at2"/>
<feature type="region of interest" description="Disordered" evidence="1">
    <location>
        <begin position="218"/>
        <end position="249"/>
    </location>
</feature>
<accession>A0A255GZE6</accession>
<dbReference type="EMBL" id="NMVQ01000023">
    <property type="protein sequence ID" value="OYO20979.1"/>
    <property type="molecule type" value="Genomic_DNA"/>
</dbReference>
<gene>
    <name evidence="2" type="ORF">CGZ93_12290</name>
</gene>
<keyword evidence="3" id="KW-1185">Reference proteome</keyword>